<name>A0AAE0I9T5_9PEZI</name>
<comment type="caution">
    <text evidence="2">The sequence shown here is derived from an EMBL/GenBank/DDBJ whole genome shotgun (WGS) entry which is preliminary data.</text>
</comment>
<evidence type="ECO:0000313" key="3">
    <source>
        <dbReference type="Proteomes" id="UP001286456"/>
    </source>
</evidence>
<dbReference type="Proteomes" id="UP001286456">
    <property type="component" value="Unassembled WGS sequence"/>
</dbReference>
<feature type="chain" id="PRO_5042263682" evidence="1">
    <location>
        <begin position="22"/>
        <end position="283"/>
    </location>
</feature>
<keyword evidence="3" id="KW-1185">Reference proteome</keyword>
<feature type="signal peptide" evidence="1">
    <location>
        <begin position="1"/>
        <end position="21"/>
    </location>
</feature>
<dbReference type="EMBL" id="JAUEPO010000006">
    <property type="protein sequence ID" value="KAK3320331.1"/>
    <property type="molecule type" value="Genomic_DNA"/>
</dbReference>
<dbReference type="AlphaFoldDB" id="A0AAE0I9T5"/>
<keyword evidence="1" id="KW-0732">Signal</keyword>
<reference evidence="2" key="2">
    <citation type="submission" date="2023-06" db="EMBL/GenBank/DDBJ databases">
        <authorList>
            <consortium name="Lawrence Berkeley National Laboratory"/>
            <person name="Haridas S."/>
            <person name="Hensen N."/>
            <person name="Bonometti L."/>
            <person name="Westerberg I."/>
            <person name="Brannstrom I.O."/>
            <person name="Guillou S."/>
            <person name="Cros-Aarteil S."/>
            <person name="Calhoun S."/>
            <person name="Kuo A."/>
            <person name="Mondo S."/>
            <person name="Pangilinan J."/>
            <person name="Riley R."/>
            <person name="Labutti K."/>
            <person name="Andreopoulos B."/>
            <person name="Lipzen A."/>
            <person name="Chen C."/>
            <person name="Yanf M."/>
            <person name="Daum C."/>
            <person name="Ng V."/>
            <person name="Clum A."/>
            <person name="Steindorff A."/>
            <person name="Ohm R."/>
            <person name="Martin F."/>
            <person name="Silar P."/>
            <person name="Natvig D."/>
            <person name="Lalanne C."/>
            <person name="Gautier V."/>
            <person name="Ament-Velasquez S.L."/>
            <person name="Kruys A."/>
            <person name="Hutchinson M.I."/>
            <person name="Powell A.J."/>
            <person name="Barry K."/>
            <person name="Miller A.N."/>
            <person name="Grigoriev I.V."/>
            <person name="Debuchy R."/>
            <person name="Gladieux P."/>
            <person name="Thoren M.H."/>
            <person name="Johannesson H."/>
        </authorList>
    </citation>
    <scope>NUCLEOTIDE SEQUENCE</scope>
    <source>
        <strain evidence="2">SMH4131-1</strain>
    </source>
</reference>
<organism evidence="2 3">
    <name type="scientific">Cercophora scortea</name>
    <dbReference type="NCBI Taxonomy" id="314031"/>
    <lineage>
        <taxon>Eukaryota</taxon>
        <taxon>Fungi</taxon>
        <taxon>Dikarya</taxon>
        <taxon>Ascomycota</taxon>
        <taxon>Pezizomycotina</taxon>
        <taxon>Sordariomycetes</taxon>
        <taxon>Sordariomycetidae</taxon>
        <taxon>Sordariales</taxon>
        <taxon>Lasiosphaeriaceae</taxon>
        <taxon>Cercophora</taxon>
    </lineage>
</organism>
<gene>
    <name evidence="2" type="ORF">B0T19DRAFT_434277</name>
</gene>
<evidence type="ECO:0000313" key="2">
    <source>
        <dbReference type="EMBL" id="KAK3320331.1"/>
    </source>
</evidence>
<reference evidence="2" key="1">
    <citation type="journal article" date="2023" name="Mol. Phylogenet. Evol.">
        <title>Genome-scale phylogeny and comparative genomics of the fungal order Sordariales.</title>
        <authorList>
            <person name="Hensen N."/>
            <person name="Bonometti L."/>
            <person name="Westerberg I."/>
            <person name="Brannstrom I.O."/>
            <person name="Guillou S."/>
            <person name="Cros-Aarteil S."/>
            <person name="Calhoun S."/>
            <person name="Haridas S."/>
            <person name="Kuo A."/>
            <person name="Mondo S."/>
            <person name="Pangilinan J."/>
            <person name="Riley R."/>
            <person name="LaButti K."/>
            <person name="Andreopoulos B."/>
            <person name="Lipzen A."/>
            <person name="Chen C."/>
            <person name="Yan M."/>
            <person name="Daum C."/>
            <person name="Ng V."/>
            <person name="Clum A."/>
            <person name="Steindorff A."/>
            <person name="Ohm R.A."/>
            <person name="Martin F."/>
            <person name="Silar P."/>
            <person name="Natvig D.O."/>
            <person name="Lalanne C."/>
            <person name="Gautier V."/>
            <person name="Ament-Velasquez S.L."/>
            <person name="Kruys A."/>
            <person name="Hutchinson M.I."/>
            <person name="Powell A.J."/>
            <person name="Barry K."/>
            <person name="Miller A.N."/>
            <person name="Grigoriev I.V."/>
            <person name="Debuchy R."/>
            <person name="Gladieux P."/>
            <person name="Hiltunen Thoren M."/>
            <person name="Johannesson H."/>
        </authorList>
    </citation>
    <scope>NUCLEOTIDE SEQUENCE</scope>
    <source>
        <strain evidence="2">SMH4131-1</strain>
    </source>
</reference>
<sequence length="283" mass="29542">MLPKTLQTAVGLAFLLATTNAAAIEASPTATPTPDPDPTWTPLTMALPHPYLSPSLSLSTDDSAPPQTTAVFALYSPNPCGGRTEFASTKTINLPVDCEGASQLSVSIRRGTCPLGGSHPVPAIVDTVTSTPSTVFGFTCAPTPAPAHTVSYNLADVTHTLPLPTLRPGQNPPEVPVALSAVHYPGGECRVYLDLEAADGSGSRAKWISSACEASRVSPREYAATVTSTIGVQCDGCRYVRGGDMWYSCARSYSSLSAGVTVQVRTATTKWVYDCDGARPTGH</sequence>
<protein>
    <submittedName>
        <fullName evidence="2">Uncharacterized protein</fullName>
    </submittedName>
</protein>
<evidence type="ECO:0000256" key="1">
    <source>
        <dbReference type="SAM" id="SignalP"/>
    </source>
</evidence>
<proteinExistence type="predicted"/>
<accession>A0AAE0I9T5</accession>